<dbReference type="EMBL" id="LQYY01000053">
    <property type="protein sequence ID" value="KYD34376.1"/>
    <property type="molecule type" value="Genomic_DNA"/>
</dbReference>
<evidence type="ECO:0000259" key="2">
    <source>
        <dbReference type="Pfam" id="PF00501"/>
    </source>
</evidence>
<organism evidence="3 4">
    <name type="scientific">Geobacillus stearothermophilus</name>
    <name type="common">Bacillus stearothermophilus</name>
    <dbReference type="NCBI Taxonomy" id="1422"/>
    <lineage>
        <taxon>Bacteria</taxon>
        <taxon>Bacillati</taxon>
        <taxon>Bacillota</taxon>
        <taxon>Bacilli</taxon>
        <taxon>Bacillales</taxon>
        <taxon>Anoxybacillaceae</taxon>
        <taxon>Geobacillus</taxon>
    </lineage>
</organism>
<dbReference type="Pfam" id="PF00501">
    <property type="entry name" value="AMP-binding"/>
    <property type="match status" value="1"/>
</dbReference>
<dbReference type="PATRIC" id="fig|1422.17.peg.2848"/>
<evidence type="ECO:0000256" key="1">
    <source>
        <dbReference type="ARBA" id="ARBA00022990"/>
    </source>
</evidence>
<protein>
    <recommendedName>
        <fullName evidence="2">AMP-dependent synthetase/ligase domain-containing protein</fullName>
    </recommendedName>
</protein>
<dbReference type="InterPro" id="IPR042099">
    <property type="entry name" value="ANL_N_sf"/>
</dbReference>
<gene>
    <name evidence="3" type="ORF">B4114_2453</name>
</gene>
<proteinExistence type="predicted"/>
<keyword evidence="1" id="KW-0007">Acetylation</keyword>
<accession>A0A150NCJ4</accession>
<dbReference type="Proteomes" id="UP000075517">
    <property type="component" value="Unassembled WGS sequence"/>
</dbReference>
<dbReference type="GO" id="GO:0006085">
    <property type="term" value="P:acetyl-CoA biosynthetic process"/>
    <property type="evidence" value="ECO:0007669"/>
    <property type="project" value="TreeGrafter"/>
</dbReference>
<name>A0A150NCJ4_GEOSE</name>
<sequence length="112" mass="12593">MRREDLIAPERYNLTSEMERHAAAGPDRIALKWESEQGETKEITYGRLMARANQIGNAFLSHGLEKGDKVLVMMPRLIENIRSVYRGAQSRACRHPKLGDAADKGFAISARP</sequence>
<evidence type="ECO:0000313" key="3">
    <source>
        <dbReference type="EMBL" id="KYD34376.1"/>
    </source>
</evidence>
<dbReference type="Gene3D" id="3.40.50.12780">
    <property type="entry name" value="N-terminal domain of ligase-like"/>
    <property type="match status" value="1"/>
</dbReference>
<dbReference type="GO" id="GO:0003987">
    <property type="term" value="F:acetate-CoA ligase activity"/>
    <property type="evidence" value="ECO:0007669"/>
    <property type="project" value="TreeGrafter"/>
</dbReference>
<feature type="domain" description="AMP-dependent synthetase/ligase" evidence="2">
    <location>
        <begin position="19"/>
        <end position="80"/>
    </location>
</feature>
<dbReference type="PANTHER" id="PTHR24095">
    <property type="entry name" value="ACETYL-COENZYME A SYNTHETASE"/>
    <property type="match status" value="1"/>
</dbReference>
<evidence type="ECO:0000313" key="4">
    <source>
        <dbReference type="Proteomes" id="UP000075517"/>
    </source>
</evidence>
<comment type="caution">
    <text evidence="3">The sequence shown here is derived from an EMBL/GenBank/DDBJ whole genome shotgun (WGS) entry which is preliminary data.</text>
</comment>
<dbReference type="SUPFAM" id="SSF56801">
    <property type="entry name" value="Acetyl-CoA synthetase-like"/>
    <property type="match status" value="1"/>
</dbReference>
<reference evidence="3 4" key="1">
    <citation type="submission" date="2016-01" db="EMBL/GenBank/DDBJ databases">
        <title>Draft Genome Sequences of Seven Thermophilic Sporeformers Isolated from Foods.</title>
        <authorList>
            <person name="Berendsen E.M."/>
            <person name="Wells-Bennik M.H."/>
            <person name="Krawcyk A.O."/>
            <person name="De Jong A."/>
            <person name="Holsappel S."/>
            <person name="Eijlander R.T."/>
            <person name="Kuipers O.P."/>
        </authorList>
    </citation>
    <scope>NUCLEOTIDE SEQUENCE [LARGE SCALE GENOMIC DNA]</scope>
    <source>
        <strain evidence="3 4">B4114</strain>
    </source>
</reference>
<dbReference type="AlphaFoldDB" id="A0A150NCJ4"/>
<dbReference type="PANTHER" id="PTHR24095:SF14">
    <property type="entry name" value="ACETYL-COENZYME A SYNTHETASE 1"/>
    <property type="match status" value="1"/>
</dbReference>
<dbReference type="InterPro" id="IPR000873">
    <property type="entry name" value="AMP-dep_synth/lig_dom"/>
</dbReference>